<dbReference type="AlphaFoldDB" id="A0A8B7UBQ6"/>
<evidence type="ECO:0000313" key="1">
    <source>
        <dbReference type="RefSeq" id="XP_020016697.1"/>
    </source>
</evidence>
<name>A0A8B7UBQ6_CASCN</name>
<dbReference type="OrthoDB" id="49058at2759"/>
<dbReference type="GO" id="GO:0005813">
    <property type="term" value="C:centrosome"/>
    <property type="evidence" value="ECO:0007669"/>
    <property type="project" value="TreeGrafter"/>
</dbReference>
<accession>A0A8B7UBQ6</accession>
<reference evidence="1" key="1">
    <citation type="submission" date="2025-08" db="UniProtKB">
        <authorList>
            <consortium name="RefSeq"/>
        </authorList>
    </citation>
    <scope>IDENTIFICATION</scope>
    <source>
        <tissue evidence="1">Leukocyte</tissue>
    </source>
</reference>
<dbReference type="RefSeq" id="XP_020016697.1">
    <property type="nucleotide sequence ID" value="XM_020161108.1"/>
</dbReference>
<gene>
    <name evidence="1" type="primary">LOC109684611</name>
</gene>
<dbReference type="GO" id="GO:0007283">
    <property type="term" value="P:spermatogenesis"/>
    <property type="evidence" value="ECO:0007669"/>
    <property type="project" value="TreeGrafter"/>
</dbReference>
<dbReference type="PANTHER" id="PTHR44281">
    <property type="entry name" value="SPINDLE ASSEMBLY ABNORMAL PROTEIN 6 HOMOLOG"/>
    <property type="match status" value="1"/>
</dbReference>
<dbReference type="PANTHER" id="PTHR44281:SF4">
    <property type="entry name" value="SPINDLE ASSEMBLY ABNORMAL PROTEIN 6 HOMOLOG"/>
    <property type="match status" value="1"/>
</dbReference>
<proteinExistence type="predicted"/>
<sequence>MASTPPVHSSSNTIRSGISPNLNVVASRPTYPGCGIGYPVSSAFAFQNTFAHPVSTKNTSHHFQDQRFTLTCSLQNQVHPWETLSQEQLLACLAQLIRKMLKIWGWNPNT</sequence>
<organism evidence="1">
    <name type="scientific">Castor canadensis</name>
    <name type="common">American beaver</name>
    <dbReference type="NCBI Taxonomy" id="51338"/>
    <lineage>
        <taxon>Eukaryota</taxon>
        <taxon>Metazoa</taxon>
        <taxon>Chordata</taxon>
        <taxon>Craniata</taxon>
        <taxon>Vertebrata</taxon>
        <taxon>Euteleostomi</taxon>
        <taxon>Mammalia</taxon>
        <taxon>Eutheria</taxon>
        <taxon>Euarchontoglires</taxon>
        <taxon>Glires</taxon>
        <taxon>Rodentia</taxon>
        <taxon>Castorimorpha</taxon>
        <taxon>Castoridae</taxon>
        <taxon>Castor</taxon>
    </lineage>
</organism>
<dbReference type="KEGG" id="ccan:109684611"/>
<dbReference type="GO" id="GO:0007099">
    <property type="term" value="P:centriole replication"/>
    <property type="evidence" value="ECO:0007669"/>
    <property type="project" value="TreeGrafter"/>
</dbReference>
<dbReference type="GO" id="GO:0005814">
    <property type="term" value="C:centriole"/>
    <property type="evidence" value="ECO:0007669"/>
    <property type="project" value="TreeGrafter"/>
</dbReference>
<protein>
    <submittedName>
        <fullName evidence="1">Spindle assembly abnormal protein 6 homolog</fullName>
    </submittedName>
</protein>